<dbReference type="EMBL" id="MPGH01000088">
    <property type="protein sequence ID" value="OLN88202.1"/>
    <property type="molecule type" value="Genomic_DNA"/>
</dbReference>
<dbReference type="PANTHER" id="PTHR48081:SF8">
    <property type="entry name" value="ALPHA_BETA HYDROLASE FOLD-3 DOMAIN-CONTAINING PROTEIN-RELATED"/>
    <property type="match status" value="1"/>
</dbReference>
<dbReference type="Pfam" id="PF07859">
    <property type="entry name" value="Abhydrolase_3"/>
    <property type="match status" value="1"/>
</dbReference>
<keyword evidence="1 3" id="KW-0378">Hydrolase</keyword>
<gene>
    <name evidence="3" type="ORF">CCHL11_00285</name>
</gene>
<dbReference type="InterPro" id="IPR029058">
    <property type="entry name" value="AB_hydrolase_fold"/>
</dbReference>
<name>A0A1Q8RUY7_9PEZI</name>
<evidence type="ECO:0000313" key="4">
    <source>
        <dbReference type="Proteomes" id="UP000186583"/>
    </source>
</evidence>
<dbReference type="STRING" id="708187.A0A1Q8RUY7"/>
<dbReference type="SUPFAM" id="SSF53474">
    <property type="entry name" value="alpha/beta-Hydrolases"/>
    <property type="match status" value="1"/>
</dbReference>
<dbReference type="Gene3D" id="3.40.50.1820">
    <property type="entry name" value="alpha/beta hydrolase"/>
    <property type="match status" value="1"/>
</dbReference>
<protein>
    <submittedName>
        <fullName evidence="3">AB hydrolase superfamily protein 3</fullName>
    </submittedName>
</protein>
<evidence type="ECO:0000256" key="1">
    <source>
        <dbReference type="ARBA" id="ARBA00022801"/>
    </source>
</evidence>
<dbReference type="InterPro" id="IPR013094">
    <property type="entry name" value="AB_hydrolase_3"/>
</dbReference>
<dbReference type="GO" id="GO:0016787">
    <property type="term" value="F:hydrolase activity"/>
    <property type="evidence" value="ECO:0007669"/>
    <property type="project" value="UniProtKB-KW"/>
</dbReference>
<dbReference type="Proteomes" id="UP000186583">
    <property type="component" value="Unassembled WGS sequence"/>
</dbReference>
<accession>A0A1Q8RUY7</accession>
<dbReference type="PANTHER" id="PTHR48081">
    <property type="entry name" value="AB HYDROLASE SUPERFAMILY PROTEIN C4A8.06C"/>
    <property type="match status" value="1"/>
</dbReference>
<feature type="domain" description="Alpha/beta hydrolase fold-3" evidence="2">
    <location>
        <begin position="95"/>
        <end position="306"/>
    </location>
</feature>
<dbReference type="OrthoDB" id="408631at2759"/>
<keyword evidence="4" id="KW-1185">Reference proteome</keyword>
<reference evidence="3 4" key="1">
    <citation type="submission" date="2016-11" db="EMBL/GenBank/DDBJ databases">
        <title>Draft Genome Assembly of Colletotrichum chlorophyti a pathogen of herbaceous plants.</title>
        <authorList>
            <person name="Gan P."/>
            <person name="Narusaka M."/>
            <person name="Tsushima A."/>
            <person name="Narusaka Y."/>
            <person name="Takano Y."/>
            <person name="Shirasu K."/>
        </authorList>
    </citation>
    <scope>NUCLEOTIDE SEQUENCE [LARGE SCALE GENOMIC DNA]</scope>
    <source>
        <strain evidence="3 4">NTL11</strain>
    </source>
</reference>
<evidence type="ECO:0000313" key="3">
    <source>
        <dbReference type="EMBL" id="OLN88202.1"/>
    </source>
</evidence>
<comment type="caution">
    <text evidence="3">The sequence shown here is derived from an EMBL/GenBank/DDBJ whole genome shotgun (WGS) entry which is preliminary data.</text>
</comment>
<proteinExistence type="predicted"/>
<evidence type="ECO:0000259" key="2">
    <source>
        <dbReference type="Pfam" id="PF07859"/>
    </source>
</evidence>
<dbReference type="AlphaFoldDB" id="A0A1Q8RUY7"/>
<dbReference type="InterPro" id="IPR050300">
    <property type="entry name" value="GDXG_lipolytic_enzyme"/>
</dbReference>
<organism evidence="3 4">
    <name type="scientific">Colletotrichum chlorophyti</name>
    <dbReference type="NCBI Taxonomy" id="708187"/>
    <lineage>
        <taxon>Eukaryota</taxon>
        <taxon>Fungi</taxon>
        <taxon>Dikarya</taxon>
        <taxon>Ascomycota</taxon>
        <taxon>Pezizomycotina</taxon>
        <taxon>Sordariomycetes</taxon>
        <taxon>Hypocreomycetidae</taxon>
        <taxon>Glomerellales</taxon>
        <taxon>Glomerellaceae</taxon>
        <taxon>Colletotrichum</taxon>
    </lineage>
</organism>
<sequence length="333" mass="36661">MLSVEETLALANMNPEFEMKSSQINIGGWNKDTDINQMRVMMAKFRETELAAQPDSSTLPFVEQDIRITTRDAATITIRIHKPRDVPDDGCPAMIVFHGGGFVIGGLGDEAPLCQLFTTLGGIAVNVDYRLAPEHPFPTPVNDCFDAVKWTIENAKSLGINLQKGFLLGGVSAGADLALGVAYLCGKEKLAPPVTGVYTAVSGAATLETIPEKYRDLFLSPKQNAFAPILDAETIKFISDKYKPDPKSPVAYPIASPDLRDIPKTYFQACGLDPLRDCTLIMEQVWRDAGIQTKLDIYPGLPHGFWDVFPQADFSKKHKRDCRAGLEWLLSRE</sequence>